<feature type="domain" description="Flagellar hook-associated protein 2 C-terminal" evidence="1">
    <location>
        <begin position="23"/>
        <end position="288"/>
    </location>
</feature>
<evidence type="ECO:0000313" key="2">
    <source>
        <dbReference type="EMBL" id="ETR74086.1"/>
    </source>
</evidence>
<dbReference type="PANTHER" id="PTHR30288:SF0">
    <property type="entry name" value="FLAGELLAR HOOK-ASSOCIATED PROTEIN 2"/>
    <property type="match status" value="1"/>
</dbReference>
<keyword evidence="2" id="KW-0282">Flagellum</keyword>
<comment type="caution">
    <text evidence="2">The sequence shown here is derived from an EMBL/GenBank/DDBJ whole genome shotgun (WGS) entry which is preliminary data.</text>
</comment>
<dbReference type="Pfam" id="PF07195">
    <property type="entry name" value="FliD_C"/>
    <property type="match status" value="1"/>
</dbReference>
<dbReference type="InterPro" id="IPR040026">
    <property type="entry name" value="FliD"/>
</dbReference>
<name>A0A1V1PGZ9_9BACT</name>
<keyword evidence="2" id="KW-0969">Cilium</keyword>
<dbReference type="GO" id="GO:0009421">
    <property type="term" value="C:bacterial-type flagellum filament cap"/>
    <property type="evidence" value="ECO:0007669"/>
    <property type="project" value="InterPro"/>
</dbReference>
<dbReference type="EMBL" id="ATBP01000022">
    <property type="protein sequence ID" value="ETR74086.1"/>
    <property type="molecule type" value="Genomic_DNA"/>
</dbReference>
<sequence length="303" mass="33369">DVGGNFPGKMYVNAKNMTRSQYGQDATLVVDGTTIKRESNSIDDMLTGVTLNLKTTSYNTTTSSYDTFTLDVARDSTSMLEKFETLAESYNDLIDFFDEYMGVQVKEDKSAQSLEDGMKDLITILSGEELEEEDDSPIEYGPLMGDSTTSLIKDKLFNVSFSDVNGVNSSYNNLAELGITLTYGKMTIDSDKFKEAISADADAISGFFTNDTTSSQGFAVQLIDAIDNMVENYASDQKGILLARQDGIQSTIDRLDEQIASQDRRIDSIMERTRAQFNSLEVLMGEYQTTSSYLASQLASMAG</sequence>
<dbReference type="GO" id="GO:0071973">
    <property type="term" value="P:bacterial-type flagellum-dependent cell motility"/>
    <property type="evidence" value="ECO:0007669"/>
    <property type="project" value="TreeGrafter"/>
</dbReference>
<evidence type="ECO:0000313" key="3">
    <source>
        <dbReference type="Proteomes" id="UP000189670"/>
    </source>
</evidence>
<reference evidence="3" key="1">
    <citation type="submission" date="2012-11" db="EMBL/GenBank/DDBJ databases">
        <authorList>
            <person name="Lucero-Rivera Y.E."/>
            <person name="Tovar-Ramirez D."/>
        </authorList>
    </citation>
    <scope>NUCLEOTIDE SEQUENCE [LARGE SCALE GENOMIC DNA]</scope>
    <source>
        <strain evidence="3">Araruama</strain>
    </source>
</reference>
<proteinExistence type="predicted"/>
<dbReference type="InterPro" id="IPR010809">
    <property type="entry name" value="FliD_C"/>
</dbReference>
<dbReference type="PANTHER" id="PTHR30288">
    <property type="entry name" value="FLAGELLAR CAP/ASSEMBLY PROTEIN FLID"/>
    <property type="match status" value="1"/>
</dbReference>
<evidence type="ECO:0000259" key="1">
    <source>
        <dbReference type="Pfam" id="PF07195"/>
    </source>
</evidence>
<feature type="non-terminal residue" evidence="2">
    <location>
        <position position="1"/>
    </location>
</feature>
<organism evidence="2 3">
    <name type="scientific">Candidatus Magnetoglobus multicellularis str. Araruama</name>
    <dbReference type="NCBI Taxonomy" id="890399"/>
    <lineage>
        <taxon>Bacteria</taxon>
        <taxon>Pseudomonadati</taxon>
        <taxon>Thermodesulfobacteriota</taxon>
        <taxon>Desulfobacteria</taxon>
        <taxon>Desulfobacterales</taxon>
        <taxon>Desulfobacteraceae</taxon>
        <taxon>Candidatus Magnetoglobus</taxon>
    </lineage>
</organism>
<keyword evidence="2" id="KW-0966">Cell projection</keyword>
<gene>
    <name evidence="2" type="primary">fliD</name>
    <name evidence="2" type="ORF">OMM_06540</name>
</gene>
<protein>
    <submittedName>
        <fullName evidence="2">Flagellar hook-associated protein 2</fullName>
    </submittedName>
</protein>
<accession>A0A1V1PGZ9</accession>
<dbReference type="GO" id="GO:0007155">
    <property type="term" value="P:cell adhesion"/>
    <property type="evidence" value="ECO:0007669"/>
    <property type="project" value="InterPro"/>
</dbReference>
<dbReference type="Proteomes" id="UP000189670">
    <property type="component" value="Unassembled WGS sequence"/>
</dbReference>
<dbReference type="AlphaFoldDB" id="A0A1V1PGZ9"/>